<dbReference type="KEGG" id="dosa:Os02g0740800"/>
<name>Q0DXP8_ORYSJ</name>
<gene>
    <name evidence="1" type="ordered locus">Os02g0740800</name>
</gene>
<dbReference type="EMBL" id="AP008208">
    <property type="protein sequence ID" value="BAF09990.1"/>
    <property type="molecule type" value="Genomic_DNA"/>
</dbReference>
<dbReference type="Proteomes" id="UP000000763">
    <property type="component" value="Chromosome 2"/>
</dbReference>
<reference evidence="1 2" key="1">
    <citation type="journal article" date="2005" name="Nature">
        <title>The map-based sequence of the rice genome.</title>
        <authorList>
            <consortium name="International rice genome sequencing project (IRGSP)"/>
            <person name="Matsumoto T."/>
            <person name="Wu J."/>
            <person name="Kanamori H."/>
            <person name="Katayose Y."/>
            <person name="Fujisawa M."/>
            <person name="Namiki N."/>
            <person name="Mizuno H."/>
            <person name="Yamamoto K."/>
            <person name="Antonio B.A."/>
            <person name="Baba T."/>
            <person name="Sakata K."/>
            <person name="Nagamura Y."/>
            <person name="Aoki H."/>
            <person name="Arikawa K."/>
            <person name="Arita K."/>
            <person name="Bito T."/>
            <person name="Chiden Y."/>
            <person name="Fujitsuka N."/>
            <person name="Fukunaka R."/>
            <person name="Hamada M."/>
            <person name="Harada C."/>
            <person name="Hayashi A."/>
            <person name="Hijishita S."/>
            <person name="Honda M."/>
            <person name="Hosokawa S."/>
            <person name="Ichikawa Y."/>
            <person name="Idonuma A."/>
            <person name="Iijima M."/>
            <person name="Ikeda M."/>
            <person name="Ikeno M."/>
            <person name="Ito K."/>
            <person name="Ito S."/>
            <person name="Ito T."/>
            <person name="Ito Y."/>
            <person name="Ito Y."/>
            <person name="Iwabuchi A."/>
            <person name="Kamiya K."/>
            <person name="Karasawa W."/>
            <person name="Kurita K."/>
            <person name="Katagiri S."/>
            <person name="Kikuta A."/>
            <person name="Kobayashi H."/>
            <person name="Kobayashi N."/>
            <person name="Machita K."/>
            <person name="Maehara T."/>
            <person name="Masukawa M."/>
            <person name="Mizubayashi T."/>
            <person name="Mukai Y."/>
            <person name="Nagasaki H."/>
            <person name="Nagata Y."/>
            <person name="Naito S."/>
            <person name="Nakashima M."/>
            <person name="Nakama Y."/>
            <person name="Nakamichi Y."/>
            <person name="Nakamura M."/>
            <person name="Meguro A."/>
            <person name="Negishi M."/>
            <person name="Ohta I."/>
            <person name="Ohta T."/>
            <person name="Okamoto M."/>
            <person name="Ono N."/>
            <person name="Saji S."/>
            <person name="Sakaguchi M."/>
            <person name="Sakai K."/>
            <person name="Shibata M."/>
            <person name="Shimokawa T."/>
            <person name="Song J."/>
            <person name="Takazaki Y."/>
            <person name="Terasawa K."/>
            <person name="Tsugane M."/>
            <person name="Tsuji K."/>
            <person name="Ueda S."/>
            <person name="Waki K."/>
            <person name="Yamagata H."/>
            <person name="Yamamoto M."/>
            <person name="Yamamoto S."/>
            <person name="Yamane H."/>
            <person name="Yoshiki S."/>
            <person name="Yoshihara R."/>
            <person name="Yukawa K."/>
            <person name="Zhong H."/>
            <person name="Yano M."/>
            <person name="Yuan Q."/>
            <person name="Ouyang S."/>
            <person name="Liu J."/>
            <person name="Jones K.M."/>
            <person name="Gansberger K."/>
            <person name="Moffat K."/>
            <person name="Hill J."/>
            <person name="Bera J."/>
            <person name="Fadrosh D."/>
            <person name="Jin S."/>
            <person name="Johri S."/>
            <person name="Kim M."/>
            <person name="Overton L."/>
            <person name="Reardon M."/>
            <person name="Tsitrin T."/>
            <person name="Vuong H."/>
            <person name="Weaver B."/>
            <person name="Ciecko A."/>
            <person name="Tallon L."/>
            <person name="Jackson J."/>
            <person name="Pai G."/>
            <person name="Aken S.V."/>
            <person name="Utterback T."/>
            <person name="Reidmuller S."/>
            <person name="Feldblyum T."/>
            <person name="Hsiao J."/>
            <person name="Zismann V."/>
            <person name="Iobst S."/>
            <person name="de Vazeille A.R."/>
            <person name="Buell C.R."/>
            <person name="Ying K."/>
            <person name="Li Y."/>
            <person name="Lu T."/>
            <person name="Huang Y."/>
            <person name="Zhao Q."/>
            <person name="Feng Q."/>
            <person name="Zhang L."/>
            <person name="Zhu J."/>
            <person name="Weng Q."/>
            <person name="Mu J."/>
            <person name="Lu Y."/>
            <person name="Fan D."/>
            <person name="Liu Y."/>
            <person name="Guan J."/>
            <person name="Zhang Y."/>
            <person name="Yu S."/>
            <person name="Liu X."/>
            <person name="Zhang Y."/>
            <person name="Hong G."/>
            <person name="Han B."/>
            <person name="Choisne N."/>
            <person name="Demange N."/>
            <person name="Orjeda G."/>
            <person name="Samain S."/>
            <person name="Cattolico L."/>
            <person name="Pelletier E."/>
            <person name="Couloux A."/>
            <person name="Segurens B."/>
            <person name="Wincker P."/>
            <person name="D'Hont A."/>
            <person name="Scarpelli C."/>
            <person name="Weissenbach J."/>
            <person name="Salanoubat M."/>
            <person name="Quetier F."/>
            <person name="Yu Y."/>
            <person name="Kim H.R."/>
            <person name="Rambo T."/>
            <person name="Currie J."/>
            <person name="Collura K."/>
            <person name="Luo M."/>
            <person name="Yang T."/>
            <person name="Ammiraju J.S.S."/>
            <person name="Engler F."/>
            <person name="Soderlund C."/>
            <person name="Wing R.A."/>
            <person name="Palmer L.E."/>
            <person name="de la Bastide M."/>
            <person name="Spiegel L."/>
            <person name="Nascimento L."/>
            <person name="Zutavern T."/>
            <person name="O'Shaughnessy A."/>
            <person name="Dike S."/>
            <person name="Dedhia N."/>
            <person name="Preston R."/>
            <person name="Balija V."/>
            <person name="McCombie W.R."/>
            <person name="Chow T."/>
            <person name="Chen H."/>
            <person name="Chung M."/>
            <person name="Chen C."/>
            <person name="Shaw J."/>
            <person name="Wu H."/>
            <person name="Hsiao K."/>
            <person name="Chao Y."/>
            <person name="Chu M."/>
            <person name="Cheng C."/>
            <person name="Hour A."/>
            <person name="Lee P."/>
            <person name="Lin S."/>
            <person name="Lin Y."/>
            <person name="Liou J."/>
            <person name="Liu S."/>
            <person name="Hsing Y."/>
            <person name="Raghuvanshi S."/>
            <person name="Mohanty A."/>
            <person name="Bharti A.K."/>
            <person name="Gaur A."/>
            <person name="Gupta V."/>
            <person name="Kumar D."/>
            <person name="Ravi V."/>
            <person name="Vij S."/>
            <person name="Kapur A."/>
            <person name="Khurana P."/>
            <person name="Khurana P."/>
            <person name="Khurana J.P."/>
            <person name="Tyagi A.K."/>
            <person name="Gaikwad K."/>
            <person name="Singh A."/>
            <person name="Dalal V."/>
            <person name="Srivastava S."/>
            <person name="Dixit A."/>
            <person name="Pal A.K."/>
            <person name="Ghazi I.A."/>
            <person name="Yadav M."/>
            <person name="Pandit A."/>
            <person name="Bhargava A."/>
            <person name="Sureshbabu K."/>
            <person name="Batra K."/>
            <person name="Sharma T.R."/>
            <person name="Mohapatra T."/>
            <person name="Singh N.K."/>
            <person name="Messing J."/>
            <person name="Nelson A.B."/>
            <person name="Fuks G."/>
            <person name="Kavchok S."/>
            <person name="Keizer G."/>
            <person name="Linton E."/>
            <person name="Llaca V."/>
            <person name="Song R."/>
            <person name="Tanyolac B."/>
            <person name="Young S."/>
            <person name="Ho-Il K."/>
            <person name="Hahn J.H."/>
            <person name="Sangsakoo G."/>
            <person name="Vanavichit A."/>
            <person name="de Mattos Luiz.A.T."/>
            <person name="Zimmer P.D."/>
            <person name="Malone G."/>
            <person name="Dellagostin O."/>
            <person name="de Oliveira A.C."/>
            <person name="Bevan M."/>
            <person name="Bancroft I."/>
            <person name="Minx P."/>
            <person name="Cordum H."/>
            <person name="Wilson R."/>
            <person name="Cheng Z."/>
            <person name="Jin W."/>
            <person name="Jiang J."/>
            <person name="Leong S.A."/>
            <person name="Iwama H."/>
            <person name="Gojobori T."/>
            <person name="Itoh T."/>
            <person name="Niimura Y."/>
            <person name="Fujii Y."/>
            <person name="Habara T."/>
            <person name="Sakai H."/>
            <person name="Sato Y."/>
            <person name="Wilson G."/>
            <person name="Kumar K."/>
            <person name="McCouch S."/>
            <person name="Juretic N."/>
            <person name="Hoen D."/>
            <person name="Wright S."/>
            <person name="Bruskiewich R."/>
            <person name="Bureau T."/>
            <person name="Miyao A."/>
            <person name="Hirochika H."/>
            <person name="Nishikawa T."/>
            <person name="Kadowaki K."/>
            <person name="Sugiura M."/>
            <person name="Burr B."/>
            <person name="Sasaki T."/>
        </authorList>
    </citation>
    <scope>NUCLEOTIDE SEQUENCE [LARGE SCALE GENOMIC DNA]</scope>
    <source>
        <strain evidence="2">cv. Nipponbare</strain>
    </source>
</reference>
<evidence type="ECO:0000313" key="1">
    <source>
        <dbReference type="EMBL" id="BAF09990.1"/>
    </source>
</evidence>
<evidence type="ECO:0000313" key="2">
    <source>
        <dbReference type="Proteomes" id="UP000000763"/>
    </source>
</evidence>
<sequence length="115" mass="13145">MLPSDEAMYSESPSTARAETYADADEWPLIVAMNWWSEGLVFRSWTSREGRERRLGCDASDMAPESMLPSAASCWIWLPSCSPEEDFMERETLLDQKIKSSPGKRSKHKLEFHAI</sequence>
<reference evidence="2" key="2">
    <citation type="journal article" date="2008" name="Nucleic Acids Res.">
        <title>The rice annotation project database (RAP-DB): 2008 update.</title>
        <authorList>
            <consortium name="The rice annotation project (RAP)"/>
        </authorList>
    </citation>
    <scope>GENOME REANNOTATION</scope>
    <source>
        <strain evidence="2">cv. Nipponbare</strain>
    </source>
</reference>
<dbReference type="AlphaFoldDB" id="Q0DXP8"/>
<accession>Q0DXP8</accession>
<proteinExistence type="predicted"/>
<organism evidence="1 2">
    <name type="scientific">Oryza sativa subsp. japonica</name>
    <name type="common">Rice</name>
    <dbReference type="NCBI Taxonomy" id="39947"/>
    <lineage>
        <taxon>Eukaryota</taxon>
        <taxon>Viridiplantae</taxon>
        <taxon>Streptophyta</taxon>
        <taxon>Embryophyta</taxon>
        <taxon>Tracheophyta</taxon>
        <taxon>Spermatophyta</taxon>
        <taxon>Magnoliopsida</taxon>
        <taxon>Liliopsida</taxon>
        <taxon>Poales</taxon>
        <taxon>Poaceae</taxon>
        <taxon>BOP clade</taxon>
        <taxon>Oryzoideae</taxon>
        <taxon>Oryzeae</taxon>
        <taxon>Oryzinae</taxon>
        <taxon>Oryza</taxon>
        <taxon>Oryza sativa</taxon>
    </lineage>
</organism>
<protein>
    <submittedName>
        <fullName evidence="1">Os02g0740800 protein</fullName>
    </submittedName>
</protein>